<evidence type="ECO:0008006" key="12">
    <source>
        <dbReference type="Google" id="ProtNLM"/>
    </source>
</evidence>
<evidence type="ECO:0000256" key="4">
    <source>
        <dbReference type="ARBA" id="ARBA00022847"/>
    </source>
</evidence>
<keyword evidence="6 8" id="KW-0472">Membrane</keyword>
<keyword evidence="4" id="KW-0769">Symport</keyword>
<reference evidence="10" key="1">
    <citation type="journal article" date="2023" name="Mol. Biol. Evol.">
        <title>Third-Generation Sequencing Reveals the Adaptive Role of the Epigenome in Three Deep-Sea Polychaetes.</title>
        <authorList>
            <person name="Perez M."/>
            <person name="Aroh O."/>
            <person name="Sun Y."/>
            <person name="Lan Y."/>
            <person name="Juniper S.K."/>
            <person name="Young C.R."/>
            <person name="Angers B."/>
            <person name="Qian P.Y."/>
        </authorList>
    </citation>
    <scope>NUCLEOTIDE SEQUENCE</scope>
    <source>
        <strain evidence="10">P08H-3</strain>
    </source>
</reference>
<feature type="chain" id="PRO_5042081393" description="Ileal sodium/bile acid cotransporter" evidence="9">
    <location>
        <begin position="18"/>
        <end position="500"/>
    </location>
</feature>
<name>A0AAD9MXL7_9ANNE</name>
<feature type="transmembrane region" description="Helical" evidence="8">
    <location>
        <begin position="287"/>
        <end position="309"/>
    </location>
</feature>
<evidence type="ECO:0000256" key="7">
    <source>
        <dbReference type="SAM" id="MobiDB-lite"/>
    </source>
</evidence>
<dbReference type="GO" id="GO:0015293">
    <property type="term" value="F:symporter activity"/>
    <property type="evidence" value="ECO:0007669"/>
    <property type="project" value="UniProtKB-KW"/>
</dbReference>
<comment type="subcellular location">
    <subcellularLocation>
        <location evidence="1">Membrane</location>
        <topology evidence="1">Multi-pass membrane protein</topology>
    </subcellularLocation>
</comment>
<feature type="transmembrane region" description="Helical" evidence="8">
    <location>
        <begin position="321"/>
        <end position="344"/>
    </location>
</feature>
<accession>A0AAD9MXL7</accession>
<evidence type="ECO:0000256" key="1">
    <source>
        <dbReference type="ARBA" id="ARBA00004141"/>
    </source>
</evidence>
<dbReference type="Gene3D" id="1.20.1530.20">
    <property type="match status" value="1"/>
</dbReference>
<dbReference type="InterPro" id="IPR038770">
    <property type="entry name" value="Na+/solute_symporter_sf"/>
</dbReference>
<keyword evidence="9" id="KW-0732">Signal</keyword>
<evidence type="ECO:0000256" key="5">
    <source>
        <dbReference type="ARBA" id="ARBA00022989"/>
    </source>
</evidence>
<dbReference type="EMBL" id="JAODUP010000550">
    <property type="protein sequence ID" value="KAK2147491.1"/>
    <property type="molecule type" value="Genomic_DNA"/>
</dbReference>
<proteinExistence type="inferred from homology"/>
<gene>
    <name evidence="10" type="ORF">LSH36_550g03009</name>
</gene>
<dbReference type="AlphaFoldDB" id="A0AAD9MXL7"/>
<keyword evidence="3 8" id="KW-0812">Transmembrane</keyword>
<feature type="signal peptide" evidence="9">
    <location>
        <begin position="1"/>
        <end position="17"/>
    </location>
</feature>
<keyword evidence="4" id="KW-0813">Transport</keyword>
<dbReference type="PANTHER" id="PTHR10361">
    <property type="entry name" value="SODIUM-BILE ACID COTRANSPORTER"/>
    <property type="match status" value="1"/>
</dbReference>
<feature type="compositionally biased region" description="Basic and acidic residues" evidence="7">
    <location>
        <begin position="484"/>
        <end position="500"/>
    </location>
</feature>
<feature type="transmembrane region" description="Helical" evidence="8">
    <location>
        <begin position="252"/>
        <end position="275"/>
    </location>
</feature>
<feature type="transmembrane region" description="Helical" evidence="8">
    <location>
        <begin position="416"/>
        <end position="440"/>
    </location>
</feature>
<evidence type="ECO:0000256" key="3">
    <source>
        <dbReference type="ARBA" id="ARBA00022692"/>
    </source>
</evidence>
<evidence type="ECO:0000256" key="6">
    <source>
        <dbReference type="ARBA" id="ARBA00023136"/>
    </source>
</evidence>
<comment type="caution">
    <text evidence="10">The sequence shown here is derived from an EMBL/GenBank/DDBJ whole genome shotgun (WGS) entry which is preliminary data.</text>
</comment>
<comment type="similarity">
    <text evidence="2">Belongs to the bile acid:sodium symporter (BASS) (TC 2.A.28) family.</text>
</comment>
<feature type="transmembrane region" description="Helical" evidence="8">
    <location>
        <begin position="192"/>
        <end position="217"/>
    </location>
</feature>
<dbReference type="InterPro" id="IPR002657">
    <property type="entry name" value="BilAc:Na_symport/Acr3"/>
</dbReference>
<sequence>MSSVNICFCLIFSLASAMNMTFDPDTLVMKEDTANTVNLTWPMRIANVSDVIVTSSDVRIIHIYDVIVSTSSSFFDYETYSKNISRHCDVTTVTVLVGALRLGRTELVFDIQLHSNSSLDYPKSSNNDYNELNVTTDGNGTLSIRYPVVVLRNVGMEKALNHIVIHIMVGLLNFAFGCQLEMDITLSYAKKPIAPAIGLCSQFLIMPLLGTAFVYILRIDLSYGVGLLLLACSPGGGPSNSWTILLGGDVNLSLTMTFISLVLAFGMMPLWLFIMSNIFRQFTTLNIPYLQIVVTLAEFVGPCIVGILLKRLNTKLAKPFVKLLKPVALIFLLWIMTFGMYTNWYIFKIANDNTEIILAGVLLPWCGFGFGFLLAFVLRQGLKRSITIAIETGIQNIGIGIVMLQKHFSQPEGDMAASVVFFAALFTPIPLFVAFIILTIKRRCCGGVTKDKNADVHFVAVAKEDVDEVFRKSDYATKKKGGTRSKDVLAKPHEIDELQS</sequence>
<feature type="transmembrane region" description="Helical" evidence="8">
    <location>
        <begin position="385"/>
        <end position="404"/>
    </location>
</feature>
<evidence type="ECO:0000256" key="8">
    <source>
        <dbReference type="SAM" id="Phobius"/>
    </source>
</evidence>
<feature type="transmembrane region" description="Helical" evidence="8">
    <location>
        <begin position="356"/>
        <end position="378"/>
    </location>
</feature>
<evidence type="ECO:0000256" key="9">
    <source>
        <dbReference type="SAM" id="SignalP"/>
    </source>
</evidence>
<evidence type="ECO:0000256" key="2">
    <source>
        <dbReference type="ARBA" id="ARBA00006528"/>
    </source>
</evidence>
<dbReference type="Proteomes" id="UP001208570">
    <property type="component" value="Unassembled WGS sequence"/>
</dbReference>
<evidence type="ECO:0000313" key="10">
    <source>
        <dbReference type="EMBL" id="KAK2147491.1"/>
    </source>
</evidence>
<keyword evidence="5 8" id="KW-1133">Transmembrane helix</keyword>
<organism evidence="10 11">
    <name type="scientific">Paralvinella palmiformis</name>
    <dbReference type="NCBI Taxonomy" id="53620"/>
    <lineage>
        <taxon>Eukaryota</taxon>
        <taxon>Metazoa</taxon>
        <taxon>Spiralia</taxon>
        <taxon>Lophotrochozoa</taxon>
        <taxon>Annelida</taxon>
        <taxon>Polychaeta</taxon>
        <taxon>Sedentaria</taxon>
        <taxon>Canalipalpata</taxon>
        <taxon>Terebellida</taxon>
        <taxon>Terebelliformia</taxon>
        <taxon>Alvinellidae</taxon>
        <taxon>Paralvinella</taxon>
    </lineage>
</organism>
<protein>
    <recommendedName>
        <fullName evidence="12">Ileal sodium/bile acid cotransporter</fullName>
    </recommendedName>
</protein>
<dbReference type="PANTHER" id="PTHR10361:SF28">
    <property type="entry name" value="P3 PROTEIN-RELATED"/>
    <property type="match status" value="1"/>
</dbReference>
<feature type="region of interest" description="Disordered" evidence="7">
    <location>
        <begin position="479"/>
        <end position="500"/>
    </location>
</feature>
<dbReference type="GO" id="GO:0016020">
    <property type="term" value="C:membrane"/>
    <property type="evidence" value="ECO:0007669"/>
    <property type="project" value="UniProtKB-SubCell"/>
</dbReference>
<dbReference type="Pfam" id="PF01758">
    <property type="entry name" value="SBF"/>
    <property type="match status" value="1"/>
</dbReference>
<evidence type="ECO:0000313" key="11">
    <source>
        <dbReference type="Proteomes" id="UP001208570"/>
    </source>
</evidence>
<feature type="transmembrane region" description="Helical" evidence="8">
    <location>
        <begin position="159"/>
        <end position="180"/>
    </location>
</feature>
<keyword evidence="11" id="KW-1185">Reference proteome</keyword>
<dbReference type="InterPro" id="IPR004710">
    <property type="entry name" value="Bilac:Na_transpt"/>
</dbReference>